<protein>
    <submittedName>
        <fullName evidence="1">SAM-dependent methyltransferase</fullName>
    </submittedName>
</protein>
<keyword evidence="1" id="KW-0808">Transferase</keyword>
<dbReference type="EMBL" id="JAYGHX010000001">
    <property type="protein sequence ID" value="MEA5389935.1"/>
    <property type="molecule type" value="Genomic_DNA"/>
</dbReference>
<comment type="caution">
    <text evidence="1">The sequence shown here is derived from an EMBL/GenBank/DDBJ whole genome shotgun (WGS) entry which is preliminary data.</text>
</comment>
<proteinExistence type="predicted"/>
<keyword evidence="2" id="KW-1185">Reference proteome</keyword>
<dbReference type="GO" id="GO:0032259">
    <property type="term" value="P:methylation"/>
    <property type="evidence" value="ECO:0007669"/>
    <property type="project" value="UniProtKB-KW"/>
</dbReference>
<dbReference type="InterPro" id="IPR029063">
    <property type="entry name" value="SAM-dependent_MTases_sf"/>
</dbReference>
<keyword evidence="1" id="KW-0489">Methyltransferase</keyword>
<dbReference type="Proteomes" id="UP001304461">
    <property type="component" value="Unassembled WGS sequence"/>
</dbReference>
<evidence type="ECO:0000313" key="1">
    <source>
        <dbReference type="EMBL" id="MEA5389935.1"/>
    </source>
</evidence>
<sequence>MFTLDKVVPWGRSFEEYTAMFLLAEAEMAGRILGCGDGPAGFNAEATRRGARVVSCDPLYAFSNADIEARITATYEQVIDQTRQNQKEFVWEAITSVDELGKVRMAAMNAFLADYPAGLMEGRYVNAALPSLPFPTGDFDLALCSHLLFLYSQQLDEEFHHASLLELCRVAKEVRVFPLLALGGARSPYLEGSVEMLRTAGHNVSIQRVNYEFQRGACEMLRIQRADG</sequence>
<evidence type="ECO:0000313" key="2">
    <source>
        <dbReference type="Proteomes" id="UP001304461"/>
    </source>
</evidence>
<gene>
    <name evidence="1" type="ORF">VB738_01550</name>
</gene>
<reference evidence="1 2" key="1">
    <citation type="submission" date="2023-12" db="EMBL/GenBank/DDBJ databases">
        <title>Baltic Sea Cyanobacteria.</title>
        <authorList>
            <person name="Delbaje E."/>
            <person name="Fewer D.P."/>
            <person name="Shishido T.K."/>
        </authorList>
    </citation>
    <scope>NUCLEOTIDE SEQUENCE [LARGE SCALE GENOMIC DNA]</scope>
    <source>
        <strain evidence="1 2">UHCC 0139</strain>
    </source>
</reference>
<name>A0ABU5RQA1_9CYAN</name>
<organism evidence="1 2">
    <name type="scientific">Cyanobium gracile UHCC 0139</name>
    <dbReference type="NCBI Taxonomy" id="3110308"/>
    <lineage>
        <taxon>Bacteria</taxon>
        <taxon>Bacillati</taxon>
        <taxon>Cyanobacteriota</taxon>
        <taxon>Cyanophyceae</taxon>
        <taxon>Synechococcales</taxon>
        <taxon>Prochlorococcaceae</taxon>
        <taxon>Cyanobium</taxon>
    </lineage>
</organism>
<dbReference type="GO" id="GO:0008168">
    <property type="term" value="F:methyltransferase activity"/>
    <property type="evidence" value="ECO:0007669"/>
    <property type="project" value="UniProtKB-KW"/>
</dbReference>
<dbReference type="RefSeq" id="WP_323304060.1">
    <property type="nucleotide sequence ID" value="NZ_JAYGHX010000001.1"/>
</dbReference>
<accession>A0ABU5RQA1</accession>
<dbReference type="Gene3D" id="3.40.50.150">
    <property type="entry name" value="Vaccinia Virus protein VP39"/>
    <property type="match status" value="1"/>
</dbReference>
<dbReference type="SUPFAM" id="SSF53335">
    <property type="entry name" value="S-adenosyl-L-methionine-dependent methyltransferases"/>
    <property type="match status" value="1"/>
</dbReference>